<name>A0ABD3I0B9_9MARC</name>
<feature type="region of interest" description="Disordered" evidence="1">
    <location>
        <begin position="13"/>
        <end position="56"/>
    </location>
</feature>
<evidence type="ECO:0000313" key="2">
    <source>
        <dbReference type="EMBL" id="KAL3696681.1"/>
    </source>
</evidence>
<comment type="caution">
    <text evidence="2">The sequence shown here is derived from an EMBL/GenBank/DDBJ whole genome shotgun (WGS) entry which is preliminary data.</text>
</comment>
<evidence type="ECO:0000313" key="3">
    <source>
        <dbReference type="Proteomes" id="UP001633002"/>
    </source>
</evidence>
<keyword evidence="3" id="KW-1185">Reference proteome</keyword>
<feature type="compositionally biased region" description="Acidic residues" evidence="1">
    <location>
        <begin position="15"/>
        <end position="24"/>
    </location>
</feature>
<dbReference type="EMBL" id="JBJQOH010000002">
    <property type="protein sequence ID" value="KAL3696681.1"/>
    <property type="molecule type" value="Genomic_DNA"/>
</dbReference>
<protein>
    <submittedName>
        <fullName evidence="2">Uncharacterized protein</fullName>
    </submittedName>
</protein>
<accession>A0ABD3I0B9</accession>
<sequence length="136" mass="15130">MMLADAIHCRKFDNDGIEYNDTDNEPPQAEPTIEPKTDAADIKPDPDTAHVNTEPDPHHICEELHVLQLKKEGDVDEDCQEIIDLKTPGVVHEGEDPDEVMRGLLESGFAVLHRARAVDVEDSSVEVTATNEHQEV</sequence>
<evidence type="ECO:0000256" key="1">
    <source>
        <dbReference type="SAM" id="MobiDB-lite"/>
    </source>
</evidence>
<reference evidence="2 3" key="1">
    <citation type="submission" date="2024-09" db="EMBL/GenBank/DDBJ databases">
        <title>Chromosome-scale assembly of Riccia sorocarpa.</title>
        <authorList>
            <person name="Paukszto L."/>
        </authorList>
    </citation>
    <scope>NUCLEOTIDE SEQUENCE [LARGE SCALE GENOMIC DNA]</scope>
    <source>
        <strain evidence="2">LP-2024</strain>
        <tissue evidence="2">Aerial parts of the thallus</tissue>
    </source>
</reference>
<organism evidence="2 3">
    <name type="scientific">Riccia sorocarpa</name>
    <dbReference type="NCBI Taxonomy" id="122646"/>
    <lineage>
        <taxon>Eukaryota</taxon>
        <taxon>Viridiplantae</taxon>
        <taxon>Streptophyta</taxon>
        <taxon>Embryophyta</taxon>
        <taxon>Marchantiophyta</taxon>
        <taxon>Marchantiopsida</taxon>
        <taxon>Marchantiidae</taxon>
        <taxon>Marchantiales</taxon>
        <taxon>Ricciaceae</taxon>
        <taxon>Riccia</taxon>
    </lineage>
</organism>
<gene>
    <name evidence="2" type="ORF">R1sor_010757</name>
</gene>
<feature type="compositionally biased region" description="Basic and acidic residues" evidence="1">
    <location>
        <begin position="33"/>
        <end position="56"/>
    </location>
</feature>
<dbReference type="AlphaFoldDB" id="A0ABD3I0B9"/>
<dbReference type="Proteomes" id="UP001633002">
    <property type="component" value="Unassembled WGS sequence"/>
</dbReference>
<proteinExistence type="predicted"/>